<evidence type="ECO:0000313" key="6">
    <source>
        <dbReference type="EMBL" id="RPJ67066.1"/>
    </source>
</evidence>
<reference evidence="6 7" key="1">
    <citation type="submission" date="2018-11" db="EMBL/GenBank/DDBJ databases">
        <authorList>
            <person name="Ye M.-Q."/>
            <person name="Du Z.-J."/>
        </authorList>
    </citation>
    <scope>NUCLEOTIDE SEQUENCE [LARGE SCALE GENOMIC DNA]</scope>
    <source>
        <strain evidence="6 7">U0105</strain>
    </source>
</reference>
<evidence type="ECO:0000256" key="3">
    <source>
        <dbReference type="ARBA" id="ARBA00023125"/>
    </source>
</evidence>
<evidence type="ECO:0000256" key="4">
    <source>
        <dbReference type="ARBA" id="ARBA00023163"/>
    </source>
</evidence>
<dbReference type="GO" id="GO:0003700">
    <property type="term" value="F:DNA-binding transcription factor activity"/>
    <property type="evidence" value="ECO:0007669"/>
    <property type="project" value="InterPro"/>
</dbReference>
<name>A0A3N5Y2Z1_9ALTE</name>
<accession>A0A3N5Y2Z1</accession>
<dbReference type="PRINTS" id="PR00039">
    <property type="entry name" value="HTHLYSR"/>
</dbReference>
<organism evidence="6 7">
    <name type="scientific">Alteromonas sediminis</name>
    <dbReference type="NCBI Taxonomy" id="2259342"/>
    <lineage>
        <taxon>Bacteria</taxon>
        <taxon>Pseudomonadati</taxon>
        <taxon>Pseudomonadota</taxon>
        <taxon>Gammaproteobacteria</taxon>
        <taxon>Alteromonadales</taxon>
        <taxon>Alteromonadaceae</taxon>
        <taxon>Alteromonas/Salinimonas group</taxon>
        <taxon>Alteromonas</taxon>
    </lineage>
</organism>
<keyword evidence="3" id="KW-0238">DNA-binding</keyword>
<sequence length="303" mass="34171">MLKATLEQWRMFKAVVDAGGFNQAAQAVHKSQSSIHHAVQKLEQSLGVTLFENQGRRVSLTSQGEVLLRRATFLLDEAEKLERVAESLNDQADVQLRIAVDEIFPPDLLYQVLNKTSEAFPFLRIELMESILNGANELLQNGEVDMAISAYPIKDGFNEDLCDIEFVAVAHPDHPLHQQQRPVSYQDLKQYRQVVIRDSAKQQKKDAGWLGADQRWTVSHLRTSVDMISKGFGYAWLPVPFVEPLMERQLLKPLSMESGQIRSALLYLNFKDADTLGPAARDFIGQLRYALLSLPKAENVLGN</sequence>
<dbReference type="InterPro" id="IPR036390">
    <property type="entry name" value="WH_DNA-bd_sf"/>
</dbReference>
<comment type="similarity">
    <text evidence="1">Belongs to the LysR transcriptional regulatory family.</text>
</comment>
<proteinExistence type="inferred from homology"/>
<comment type="caution">
    <text evidence="6">The sequence shown here is derived from an EMBL/GenBank/DDBJ whole genome shotgun (WGS) entry which is preliminary data.</text>
</comment>
<evidence type="ECO:0000313" key="7">
    <source>
        <dbReference type="Proteomes" id="UP000275281"/>
    </source>
</evidence>
<keyword evidence="4" id="KW-0804">Transcription</keyword>
<dbReference type="PROSITE" id="PS50931">
    <property type="entry name" value="HTH_LYSR"/>
    <property type="match status" value="1"/>
</dbReference>
<dbReference type="InterPro" id="IPR005119">
    <property type="entry name" value="LysR_subst-bd"/>
</dbReference>
<feature type="domain" description="HTH lysR-type" evidence="5">
    <location>
        <begin position="1"/>
        <end position="61"/>
    </location>
</feature>
<dbReference type="GO" id="GO:0000976">
    <property type="term" value="F:transcription cis-regulatory region binding"/>
    <property type="evidence" value="ECO:0007669"/>
    <property type="project" value="TreeGrafter"/>
</dbReference>
<keyword evidence="7" id="KW-1185">Reference proteome</keyword>
<dbReference type="Gene3D" id="1.10.10.10">
    <property type="entry name" value="Winged helix-like DNA-binding domain superfamily/Winged helix DNA-binding domain"/>
    <property type="match status" value="1"/>
</dbReference>
<dbReference type="FunFam" id="1.10.10.10:FF:000001">
    <property type="entry name" value="LysR family transcriptional regulator"/>
    <property type="match status" value="1"/>
</dbReference>
<dbReference type="SUPFAM" id="SSF53850">
    <property type="entry name" value="Periplasmic binding protein-like II"/>
    <property type="match status" value="1"/>
</dbReference>
<dbReference type="PANTHER" id="PTHR30126:SF88">
    <property type="entry name" value="TRANSCRIPTIONAL REGULATOR-RELATED"/>
    <property type="match status" value="1"/>
</dbReference>
<dbReference type="PANTHER" id="PTHR30126">
    <property type="entry name" value="HTH-TYPE TRANSCRIPTIONAL REGULATOR"/>
    <property type="match status" value="1"/>
</dbReference>
<gene>
    <name evidence="6" type="ORF">DRW07_05860</name>
</gene>
<dbReference type="Gene3D" id="3.40.190.290">
    <property type="match status" value="1"/>
</dbReference>
<dbReference type="Proteomes" id="UP000275281">
    <property type="component" value="Unassembled WGS sequence"/>
</dbReference>
<dbReference type="EMBL" id="RPOK01000002">
    <property type="protein sequence ID" value="RPJ67066.1"/>
    <property type="molecule type" value="Genomic_DNA"/>
</dbReference>
<dbReference type="RefSeq" id="WP_124026971.1">
    <property type="nucleotide sequence ID" value="NZ_JBHRSN010000015.1"/>
</dbReference>
<evidence type="ECO:0000259" key="5">
    <source>
        <dbReference type="PROSITE" id="PS50931"/>
    </source>
</evidence>
<keyword evidence="2" id="KW-0805">Transcription regulation</keyword>
<dbReference type="InterPro" id="IPR036388">
    <property type="entry name" value="WH-like_DNA-bd_sf"/>
</dbReference>
<dbReference type="AlphaFoldDB" id="A0A3N5Y2Z1"/>
<protein>
    <submittedName>
        <fullName evidence="6">LysR family transcriptional regulator</fullName>
    </submittedName>
</protein>
<dbReference type="OrthoDB" id="6988449at2"/>
<dbReference type="Pfam" id="PF00126">
    <property type="entry name" value="HTH_1"/>
    <property type="match status" value="1"/>
</dbReference>
<evidence type="ECO:0000256" key="2">
    <source>
        <dbReference type="ARBA" id="ARBA00023015"/>
    </source>
</evidence>
<dbReference type="InterPro" id="IPR000847">
    <property type="entry name" value="LysR_HTH_N"/>
</dbReference>
<evidence type="ECO:0000256" key="1">
    <source>
        <dbReference type="ARBA" id="ARBA00009437"/>
    </source>
</evidence>
<dbReference type="Pfam" id="PF03466">
    <property type="entry name" value="LysR_substrate"/>
    <property type="match status" value="1"/>
</dbReference>
<dbReference type="SUPFAM" id="SSF46785">
    <property type="entry name" value="Winged helix' DNA-binding domain"/>
    <property type="match status" value="1"/>
</dbReference>